<evidence type="ECO:0000256" key="1">
    <source>
        <dbReference type="ARBA" id="ARBA00006987"/>
    </source>
</evidence>
<comment type="similarity">
    <text evidence="1">Belongs to the UPF0065 (bug) family.</text>
</comment>
<dbReference type="CDD" id="cd13578">
    <property type="entry name" value="PBP2_Bug27"/>
    <property type="match status" value="1"/>
</dbReference>
<reference evidence="3 4" key="2">
    <citation type="journal article" date="2017" name="Syst. Appl. Microbiol.">
        <title>Soybeans inoculated with root zone soils of Canadian native legumes harbour diverse and novel Bradyrhizobium spp. that possess agricultural potential.</title>
        <authorList>
            <person name="Bromfield E.S.P."/>
            <person name="Cloutier S."/>
            <person name="Tambong J.T."/>
            <person name="Tran Thi T.V."/>
        </authorList>
    </citation>
    <scope>NUCLEOTIDE SEQUENCE [LARGE SCALE GENOMIC DNA]</scope>
    <source>
        <strain evidence="3 4">OO99</strain>
    </source>
</reference>
<proteinExistence type="inferred from homology"/>
<feature type="chain" id="PRO_5015918575" evidence="2">
    <location>
        <begin position="28"/>
        <end position="327"/>
    </location>
</feature>
<dbReference type="SUPFAM" id="SSF53850">
    <property type="entry name" value="Periplasmic binding protein-like II"/>
    <property type="match status" value="1"/>
</dbReference>
<feature type="signal peptide" evidence="2">
    <location>
        <begin position="1"/>
        <end position="27"/>
    </location>
</feature>
<dbReference type="AlphaFoldDB" id="A0A2U8PGF4"/>
<dbReference type="Pfam" id="PF03401">
    <property type="entry name" value="TctC"/>
    <property type="match status" value="1"/>
</dbReference>
<dbReference type="InterPro" id="IPR005064">
    <property type="entry name" value="BUG"/>
</dbReference>
<dbReference type="PIRSF" id="PIRSF017082">
    <property type="entry name" value="YflP"/>
    <property type="match status" value="1"/>
</dbReference>
<dbReference type="RefSeq" id="WP_095425838.1">
    <property type="nucleotide sequence ID" value="NZ_CP029425.2"/>
</dbReference>
<evidence type="ECO:0000256" key="2">
    <source>
        <dbReference type="SAM" id="SignalP"/>
    </source>
</evidence>
<sequence length="327" mass="34445">MTVARALTRRASLGLLGALATPWLARAQSDYPNRIIKLIVPYAAGGSSDVVARFIAERMRERLGQSIVIENRPGAGAIIGSQFVAKSASDGYTLLLGGVSTHAVNPHLRKLAPYDGINDFSSLGLIGTGPLVVSVNPGVPVYSLQELIAYGKADPAKLAYGSATGVILHLAGELLKNMAGFEMLHVPYSGNGPALTDVLGGRLQVMIDAVGNSSPYIAEGKLRPLVVPSQQRTRLLPDVPSSAEAGLPNYQVETWFALYGPAAMSDETIGKINTALNAVLQEPDAVAQFAKVGLEPRATSPDQAAALLSAESEKWGDVIRRIGLQVE</sequence>
<dbReference type="Proteomes" id="UP000215703">
    <property type="component" value="Chromosome"/>
</dbReference>
<dbReference type="Gene3D" id="3.40.190.10">
    <property type="entry name" value="Periplasmic binding protein-like II"/>
    <property type="match status" value="1"/>
</dbReference>
<accession>A0A2U8PGF4</accession>
<name>A0A2U8PGF4_9BRAD</name>
<protein>
    <submittedName>
        <fullName evidence="3">Tripartite tricarboxylate transporter substrate binding protein</fullName>
    </submittedName>
</protein>
<dbReference type="Gene3D" id="3.40.190.150">
    <property type="entry name" value="Bordetella uptake gene, domain 1"/>
    <property type="match status" value="1"/>
</dbReference>
<dbReference type="EMBL" id="CP029425">
    <property type="protein sequence ID" value="AWL96819.1"/>
    <property type="molecule type" value="Genomic_DNA"/>
</dbReference>
<dbReference type="InterPro" id="IPR042100">
    <property type="entry name" value="Bug_dom1"/>
</dbReference>
<reference evidence="3 4" key="1">
    <citation type="journal article" date="2014" name="Int. J. Syst. Evol. Microbiol.">
        <title>Bradyrhizobium ottawaense sp. nov., a symbiotic nitrogen fixing bacterium from root nodules of soybeans in Canada.</title>
        <authorList>
            <person name="Yu X."/>
            <person name="Cloutier S."/>
            <person name="Tambong J.T."/>
            <person name="Bromfield E.S."/>
        </authorList>
    </citation>
    <scope>NUCLEOTIDE SEQUENCE [LARGE SCALE GENOMIC DNA]</scope>
    <source>
        <strain evidence="3 4">OO99</strain>
    </source>
</reference>
<dbReference type="KEGG" id="bot:CIT37_35335"/>
<gene>
    <name evidence="3" type="ORF">CIT37_35335</name>
</gene>
<evidence type="ECO:0000313" key="3">
    <source>
        <dbReference type="EMBL" id="AWL96819.1"/>
    </source>
</evidence>
<evidence type="ECO:0000313" key="4">
    <source>
        <dbReference type="Proteomes" id="UP000215703"/>
    </source>
</evidence>
<dbReference type="GeneID" id="92967940"/>
<organism evidence="3 4">
    <name type="scientific">Bradyrhizobium ottawaense</name>
    <dbReference type="NCBI Taxonomy" id="931866"/>
    <lineage>
        <taxon>Bacteria</taxon>
        <taxon>Pseudomonadati</taxon>
        <taxon>Pseudomonadota</taxon>
        <taxon>Alphaproteobacteria</taxon>
        <taxon>Hyphomicrobiales</taxon>
        <taxon>Nitrobacteraceae</taxon>
        <taxon>Bradyrhizobium</taxon>
    </lineage>
</organism>
<dbReference type="PANTHER" id="PTHR42928">
    <property type="entry name" value="TRICARBOXYLATE-BINDING PROTEIN"/>
    <property type="match status" value="1"/>
</dbReference>
<dbReference type="PANTHER" id="PTHR42928:SF5">
    <property type="entry name" value="BLR1237 PROTEIN"/>
    <property type="match status" value="1"/>
</dbReference>
<keyword evidence="2" id="KW-0732">Signal</keyword>